<gene>
    <name evidence="4" type="ORF">HY912_10050</name>
</gene>
<dbReference type="GO" id="GO:0016829">
    <property type="term" value="F:lyase activity"/>
    <property type="evidence" value="ECO:0007669"/>
    <property type="project" value="UniProtKB-KW"/>
</dbReference>
<dbReference type="Pfam" id="PF00378">
    <property type="entry name" value="ECH_1"/>
    <property type="match status" value="1"/>
</dbReference>
<dbReference type="GO" id="GO:0006635">
    <property type="term" value="P:fatty acid beta-oxidation"/>
    <property type="evidence" value="ECO:0007669"/>
    <property type="project" value="TreeGrafter"/>
</dbReference>
<name>A0A9D6Z664_9BACT</name>
<dbReference type="Proteomes" id="UP000807825">
    <property type="component" value="Unassembled WGS sequence"/>
</dbReference>
<dbReference type="CDD" id="cd06558">
    <property type="entry name" value="crotonase-like"/>
    <property type="match status" value="1"/>
</dbReference>
<dbReference type="FunFam" id="3.90.226.10:FF:000009">
    <property type="entry name" value="Carnitinyl-CoA dehydratase"/>
    <property type="match status" value="1"/>
</dbReference>
<reference evidence="4" key="1">
    <citation type="submission" date="2020-07" db="EMBL/GenBank/DDBJ databases">
        <title>Huge and variable diversity of episymbiotic CPR bacteria and DPANN archaea in groundwater ecosystems.</title>
        <authorList>
            <person name="He C.Y."/>
            <person name="Keren R."/>
            <person name="Whittaker M."/>
            <person name="Farag I.F."/>
            <person name="Doudna J."/>
            <person name="Cate J.H.D."/>
            <person name="Banfield J.F."/>
        </authorList>
    </citation>
    <scope>NUCLEOTIDE SEQUENCE</scope>
    <source>
        <strain evidence="4">NC_groundwater_1664_Pr3_B-0.1um_52_9</strain>
    </source>
</reference>
<dbReference type="AlphaFoldDB" id="A0A9D6Z664"/>
<comment type="caution">
    <text evidence="4">The sequence shown here is derived from an EMBL/GenBank/DDBJ whole genome shotgun (WGS) entry which is preliminary data.</text>
</comment>
<dbReference type="PROSITE" id="PS00166">
    <property type="entry name" value="ENOYL_COA_HYDRATASE"/>
    <property type="match status" value="1"/>
</dbReference>
<evidence type="ECO:0000313" key="5">
    <source>
        <dbReference type="Proteomes" id="UP000807825"/>
    </source>
</evidence>
<dbReference type="EMBL" id="JACRDE010000270">
    <property type="protein sequence ID" value="MBI5249826.1"/>
    <property type="molecule type" value="Genomic_DNA"/>
</dbReference>
<protein>
    <submittedName>
        <fullName evidence="4">Enoyl-CoA hydratase/isomerase family protein</fullName>
    </submittedName>
</protein>
<evidence type="ECO:0000256" key="1">
    <source>
        <dbReference type="ARBA" id="ARBA00005254"/>
    </source>
</evidence>
<organism evidence="4 5">
    <name type="scientific">Desulfomonile tiedjei</name>
    <dbReference type="NCBI Taxonomy" id="2358"/>
    <lineage>
        <taxon>Bacteria</taxon>
        <taxon>Pseudomonadati</taxon>
        <taxon>Thermodesulfobacteriota</taxon>
        <taxon>Desulfomonilia</taxon>
        <taxon>Desulfomonilales</taxon>
        <taxon>Desulfomonilaceae</taxon>
        <taxon>Desulfomonile</taxon>
    </lineage>
</organism>
<accession>A0A9D6Z664</accession>
<evidence type="ECO:0000313" key="4">
    <source>
        <dbReference type="EMBL" id="MBI5249826.1"/>
    </source>
</evidence>
<proteinExistence type="inferred from homology"/>
<dbReference type="SUPFAM" id="SSF52096">
    <property type="entry name" value="ClpP/crotonase"/>
    <property type="match status" value="1"/>
</dbReference>
<evidence type="ECO:0000256" key="3">
    <source>
        <dbReference type="RuleBase" id="RU003707"/>
    </source>
</evidence>
<keyword evidence="2" id="KW-0456">Lyase</keyword>
<dbReference type="InterPro" id="IPR029045">
    <property type="entry name" value="ClpP/crotonase-like_dom_sf"/>
</dbReference>
<sequence length="267" mass="29091">MPEETTGLKLVRTAKRREDRIGIITMDTPPLNVFTREMKDELRKAFEEMDRDPGIAAIILTGSGERAFNVGSDIKELKTHLTIGKVKERARHENDLNNYIQNLAKPTIAAINGYALGGGLEIALACDMRVCAKDSKLGTPEIKLAVFPGGGGTERLPALIGYSKTLELILTGKMIGADEAMQLGLVNRVATDSNALDEAMELARSFTSCSLAAIKMIKKVVRRGSELSFDKANELSMVDFEDAFATQDAAEGINAFLEKRIPLFVDA</sequence>
<comment type="similarity">
    <text evidence="1 3">Belongs to the enoyl-CoA hydratase/isomerase family.</text>
</comment>
<evidence type="ECO:0000256" key="2">
    <source>
        <dbReference type="ARBA" id="ARBA00023239"/>
    </source>
</evidence>
<dbReference type="PANTHER" id="PTHR11941">
    <property type="entry name" value="ENOYL-COA HYDRATASE-RELATED"/>
    <property type="match status" value="1"/>
</dbReference>
<dbReference type="InterPro" id="IPR001753">
    <property type="entry name" value="Enoyl-CoA_hydra/iso"/>
</dbReference>
<dbReference type="InterPro" id="IPR018376">
    <property type="entry name" value="Enoyl-CoA_hyd/isom_CS"/>
</dbReference>
<dbReference type="Gene3D" id="3.90.226.10">
    <property type="entry name" value="2-enoyl-CoA Hydratase, Chain A, domain 1"/>
    <property type="match status" value="1"/>
</dbReference>
<dbReference type="PANTHER" id="PTHR11941:SF54">
    <property type="entry name" value="ENOYL-COA HYDRATASE, MITOCHONDRIAL"/>
    <property type="match status" value="1"/>
</dbReference>